<comment type="caution">
    <text evidence="6">The sequence shown here is derived from an EMBL/GenBank/DDBJ whole genome shotgun (WGS) entry which is preliminary data.</text>
</comment>
<dbReference type="EMBL" id="BMFK01000001">
    <property type="protein sequence ID" value="GGE66960.1"/>
    <property type="molecule type" value="Genomic_DNA"/>
</dbReference>
<comment type="similarity">
    <text evidence="5">Belongs to the RNA polymerase subunit epsilon family.</text>
</comment>
<dbReference type="GO" id="GO:0003677">
    <property type="term" value="F:DNA binding"/>
    <property type="evidence" value="ECO:0007669"/>
    <property type="project" value="UniProtKB-UniRule"/>
</dbReference>
<keyword evidence="3 5" id="KW-0548">Nucleotidyltransferase</keyword>
<evidence type="ECO:0000313" key="7">
    <source>
        <dbReference type="Proteomes" id="UP000605259"/>
    </source>
</evidence>
<dbReference type="NCBIfam" id="NF010188">
    <property type="entry name" value="PRK13667.1"/>
    <property type="match status" value="1"/>
</dbReference>
<protein>
    <recommendedName>
        <fullName evidence="5">DNA-directed RNA polymerase subunit epsilon</fullName>
        <shortName evidence="5">RNAP epsilon subunit</shortName>
        <ecNumber evidence="5">2.7.7.6</ecNumber>
    </recommendedName>
    <alternativeName>
        <fullName evidence="5">RNA polymerase epsilon subunit</fullName>
    </alternativeName>
    <alternativeName>
        <fullName evidence="5">Transcriptase subunit epsilon</fullName>
    </alternativeName>
</protein>
<dbReference type="GO" id="GO:0006351">
    <property type="term" value="P:DNA-templated transcription"/>
    <property type="evidence" value="ECO:0007669"/>
    <property type="project" value="UniProtKB-UniRule"/>
</dbReference>
<dbReference type="RefSeq" id="WP_188387882.1">
    <property type="nucleotide sequence ID" value="NZ_BMFK01000001.1"/>
</dbReference>
<dbReference type="AlphaFoldDB" id="A0A917AQD3"/>
<dbReference type="Gene3D" id="3.10.20.730">
    <property type="entry name" value="RNAP, epsilon subunit-like"/>
    <property type="match status" value="1"/>
</dbReference>
<keyword evidence="2 5" id="KW-0808">Transferase</keyword>
<evidence type="ECO:0000256" key="4">
    <source>
        <dbReference type="ARBA" id="ARBA00023163"/>
    </source>
</evidence>
<dbReference type="GO" id="GO:0003899">
    <property type="term" value="F:DNA-directed RNA polymerase activity"/>
    <property type="evidence" value="ECO:0007669"/>
    <property type="project" value="UniProtKB-UniRule"/>
</dbReference>
<dbReference type="Proteomes" id="UP000605259">
    <property type="component" value="Unassembled WGS sequence"/>
</dbReference>
<proteinExistence type="inferred from homology"/>
<evidence type="ECO:0000313" key="6">
    <source>
        <dbReference type="EMBL" id="GGE66960.1"/>
    </source>
</evidence>
<evidence type="ECO:0000256" key="1">
    <source>
        <dbReference type="ARBA" id="ARBA00022478"/>
    </source>
</evidence>
<dbReference type="GO" id="GO:0000428">
    <property type="term" value="C:DNA-directed RNA polymerase complex"/>
    <property type="evidence" value="ECO:0007669"/>
    <property type="project" value="UniProtKB-KW"/>
</dbReference>
<evidence type="ECO:0000256" key="5">
    <source>
        <dbReference type="HAMAP-Rule" id="MF_01553"/>
    </source>
</evidence>
<accession>A0A917AQD3</accession>
<comment type="catalytic activity">
    <reaction evidence="5">
        <text>RNA(n) + a ribonucleoside 5'-triphosphate = RNA(n+1) + diphosphate</text>
        <dbReference type="Rhea" id="RHEA:21248"/>
        <dbReference type="Rhea" id="RHEA-COMP:14527"/>
        <dbReference type="Rhea" id="RHEA-COMP:17342"/>
        <dbReference type="ChEBI" id="CHEBI:33019"/>
        <dbReference type="ChEBI" id="CHEBI:61557"/>
        <dbReference type="ChEBI" id="CHEBI:140395"/>
        <dbReference type="EC" id="2.7.7.6"/>
    </reaction>
</comment>
<sequence>MIFKVFYQQDAKEAPVRECTKTLYIEAISERDVRKKLSKFNYNIELVQQLSGAHLEYEQQSENFKVTEIE</sequence>
<comment type="function">
    <text evidence="5">A non-essential component of RNA polymerase (RNAP).</text>
</comment>
<evidence type="ECO:0000256" key="2">
    <source>
        <dbReference type="ARBA" id="ARBA00022679"/>
    </source>
</evidence>
<keyword evidence="7" id="KW-1185">Reference proteome</keyword>
<reference evidence="6" key="2">
    <citation type="submission" date="2020-09" db="EMBL/GenBank/DDBJ databases">
        <authorList>
            <person name="Sun Q."/>
            <person name="Zhou Y."/>
        </authorList>
    </citation>
    <scope>NUCLEOTIDE SEQUENCE</scope>
    <source>
        <strain evidence="6">CGMCC 1.12698</strain>
    </source>
</reference>
<dbReference type="EC" id="2.7.7.6" evidence="5"/>
<name>A0A917AQD3_9BACI</name>
<gene>
    <name evidence="6" type="primary">ykzG</name>
    <name evidence="5" type="synonym">rpoY</name>
    <name evidence="6" type="ORF">GCM10007140_16420</name>
</gene>
<keyword evidence="4 5" id="KW-0804">Transcription</keyword>
<organism evidence="6 7">
    <name type="scientific">Priestia taiwanensis</name>
    <dbReference type="NCBI Taxonomy" id="1347902"/>
    <lineage>
        <taxon>Bacteria</taxon>
        <taxon>Bacillati</taxon>
        <taxon>Bacillota</taxon>
        <taxon>Bacilli</taxon>
        <taxon>Bacillales</taxon>
        <taxon>Bacillaceae</taxon>
        <taxon>Priestia</taxon>
    </lineage>
</organism>
<keyword evidence="1 5" id="KW-0240">DNA-directed RNA polymerase</keyword>
<dbReference type="HAMAP" id="MF_01553">
    <property type="entry name" value="RNApol_bact_RpoY"/>
    <property type="match status" value="1"/>
</dbReference>
<comment type="subunit">
    <text evidence="5">RNAP is composed of a core of 2 alpha, a beta and a beta' subunit. The core is associated with a delta subunit, and at least one of epsilon or omega. When a sigma factor is associated with the core the holoenzyme is formed, which can initiate transcription.</text>
</comment>
<dbReference type="InterPro" id="IPR009907">
    <property type="entry name" value="RpoY"/>
</dbReference>
<reference evidence="6" key="1">
    <citation type="journal article" date="2014" name="Int. J. Syst. Evol. Microbiol.">
        <title>Complete genome sequence of Corynebacterium casei LMG S-19264T (=DSM 44701T), isolated from a smear-ripened cheese.</title>
        <authorList>
            <consortium name="US DOE Joint Genome Institute (JGI-PGF)"/>
            <person name="Walter F."/>
            <person name="Albersmeier A."/>
            <person name="Kalinowski J."/>
            <person name="Ruckert C."/>
        </authorList>
    </citation>
    <scope>NUCLEOTIDE SEQUENCE</scope>
    <source>
        <strain evidence="6">CGMCC 1.12698</strain>
    </source>
</reference>
<dbReference type="Pfam" id="PF07288">
    <property type="entry name" value="RpoY"/>
    <property type="match status" value="1"/>
</dbReference>
<evidence type="ECO:0000256" key="3">
    <source>
        <dbReference type="ARBA" id="ARBA00022695"/>
    </source>
</evidence>